<dbReference type="PANTHER" id="PTHR43310">
    <property type="entry name" value="SULFATE TRANSPORTER YBAR-RELATED"/>
    <property type="match status" value="1"/>
</dbReference>
<feature type="transmembrane region" description="Helical" evidence="5">
    <location>
        <begin position="102"/>
        <end position="119"/>
    </location>
</feature>
<dbReference type="Pfam" id="PF00916">
    <property type="entry name" value="Sulfate_transp"/>
    <property type="match status" value="1"/>
</dbReference>
<proteinExistence type="predicted"/>
<sequence>MNQKRKKSIKRVGRSIEWSQIRAADNRDCPDILKLIFNIWIHEYGFKVVPEDYPDLQDVQKYYFEKGGAFFAATEQRKLIVALALVPEAIAFAFVAKVDPLVGLYAAFFMGLITSVLGGRSGMISGATGAMAVAMVGLVTVYGVEYLFAAILLAGILQILAGVFKLGKFIRLVPYPVMLGFVNGLAIVIFLAQLGQFKGAQVIDPDASHSAISVLFNGGWMEGMQMYLMVSLTLLTMVLMWALPKIPKVESILPASLVAILTVSFLVIGFEIDTKTVGDLGSVAGGLPQFHWPQVPMTFETLFIILPVSVTLAAIGLIESLLTLTLIDEITDTCGRTSQECVGQGVANAVCGVFGAMGGCAMIGQSMINIKSGGRGRLSGITAAFALLAFILFTSSWIEKIPLAALTGLMMMVVISTFAWTSIRMMRKIPRGDAFVILLVMGITVAHDLALAVIVGCIVSALIYAWKSAHHIWVTQGINEKDGHKVYKLHGPLFFGSITQFKEMFNPKDDIEDNIVIDFADSLVWDHSALEAIDTIATKYEHAGKSLHLVHLSPDCQLLLKKAKNMVKVNTIEDPHYGVLVNYGKRATTS</sequence>
<protein>
    <submittedName>
        <fullName evidence="7">Putative sulfate transporter YbaR</fullName>
    </submittedName>
</protein>
<dbReference type="InterPro" id="IPR002645">
    <property type="entry name" value="STAS_dom"/>
</dbReference>
<dbReference type="EMBL" id="LSMT01003011">
    <property type="protein sequence ID" value="PFX11268.1"/>
    <property type="molecule type" value="Genomic_DNA"/>
</dbReference>
<feature type="transmembrane region" description="Helical" evidence="5">
    <location>
        <begin position="79"/>
        <end position="96"/>
    </location>
</feature>
<evidence type="ECO:0000256" key="5">
    <source>
        <dbReference type="SAM" id="Phobius"/>
    </source>
</evidence>
<feature type="transmembrane region" description="Helical" evidence="5">
    <location>
        <begin position="378"/>
        <end position="398"/>
    </location>
</feature>
<evidence type="ECO:0000256" key="2">
    <source>
        <dbReference type="ARBA" id="ARBA00022692"/>
    </source>
</evidence>
<dbReference type="OrthoDB" id="288203at2759"/>
<dbReference type="SUPFAM" id="SSF52091">
    <property type="entry name" value="SpoIIaa-like"/>
    <property type="match status" value="1"/>
</dbReference>
<dbReference type="PANTHER" id="PTHR43310:SF1">
    <property type="entry name" value="SULFATE TRANSPORTER YBAR-RELATED"/>
    <property type="match status" value="1"/>
</dbReference>
<feature type="transmembrane region" description="Helical" evidence="5">
    <location>
        <begin position="173"/>
        <end position="192"/>
    </location>
</feature>
<feature type="domain" description="STAS" evidence="6">
    <location>
        <begin position="474"/>
        <end position="558"/>
    </location>
</feature>
<dbReference type="AlphaFoldDB" id="A0A2B4R4F6"/>
<keyword evidence="2 5" id="KW-0812">Transmembrane</keyword>
<dbReference type="InterPro" id="IPR036513">
    <property type="entry name" value="STAS_dom_sf"/>
</dbReference>
<evidence type="ECO:0000256" key="3">
    <source>
        <dbReference type="ARBA" id="ARBA00022989"/>
    </source>
</evidence>
<keyword evidence="4 5" id="KW-0472">Membrane</keyword>
<organism evidence="7">
    <name type="scientific">Stylophora pistillata</name>
    <name type="common">Smooth cauliflower coral</name>
    <dbReference type="NCBI Taxonomy" id="50429"/>
    <lineage>
        <taxon>Eukaryota</taxon>
        <taxon>Metazoa</taxon>
        <taxon>Cnidaria</taxon>
        <taxon>Anthozoa</taxon>
        <taxon>Hexacorallia</taxon>
        <taxon>Scleractinia</taxon>
        <taxon>Astrocoeniina</taxon>
        <taxon>Pocilloporidae</taxon>
        <taxon>Stylophora</taxon>
    </lineage>
</organism>
<comment type="caution">
    <text evidence="7">The sequence shown here is derived from an EMBL/GenBank/DDBJ whole genome shotgun (WGS) entry which is preliminary data.</text>
</comment>
<accession>A0A2B4R4F6</accession>
<feature type="transmembrane region" description="Helical" evidence="5">
    <location>
        <begin position="252"/>
        <end position="270"/>
    </location>
</feature>
<dbReference type="Gene3D" id="3.40.630.30">
    <property type="match status" value="1"/>
</dbReference>
<feature type="transmembrane region" description="Helical" evidence="5">
    <location>
        <begin position="435"/>
        <end position="466"/>
    </location>
</feature>
<feature type="transmembrane region" description="Helical" evidence="5">
    <location>
        <begin position="224"/>
        <end position="243"/>
    </location>
</feature>
<dbReference type="STRING" id="50429.A0A2B4R4F6"/>
<feature type="transmembrane region" description="Helical" evidence="5">
    <location>
        <begin position="302"/>
        <end position="327"/>
    </location>
</feature>
<dbReference type="InterPro" id="IPR052706">
    <property type="entry name" value="Membrane-Transporter-like"/>
</dbReference>
<dbReference type="GO" id="GO:0016020">
    <property type="term" value="C:membrane"/>
    <property type="evidence" value="ECO:0007669"/>
    <property type="project" value="UniProtKB-SubCell"/>
</dbReference>
<feature type="transmembrane region" description="Helical" evidence="5">
    <location>
        <begin position="404"/>
        <end position="423"/>
    </location>
</feature>
<evidence type="ECO:0000259" key="6">
    <source>
        <dbReference type="PROSITE" id="PS50801"/>
    </source>
</evidence>
<dbReference type="CDD" id="cd07042">
    <property type="entry name" value="STAS_SulP_like_sulfate_transporter"/>
    <property type="match status" value="1"/>
</dbReference>
<reference evidence="7" key="1">
    <citation type="journal article" date="2017" name="J. ISSAAS">
        <title>Comparative analysis of the genomes of Stylophora pistillata and Acropora digitifera provides evidence for extensive differences between species of corals.</title>
        <authorList>
            <person name="Voolstra C.R."/>
            <person name="Li Y."/>
            <person name="Liew Y.J."/>
            <person name="Baumgarten S."/>
            <person name="Zoccola D."/>
            <person name="Flot J.-F."/>
            <person name="Tambutte S."/>
            <person name="Allemand D."/>
            <person name="Aranda M."/>
        </authorList>
    </citation>
    <scope>NUCLEOTIDE SEQUENCE</scope>
    <source>
        <strain evidence="7">CSM Monaco</strain>
        <tissue evidence="7">Whole animal</tissue>
    </source>
</reference>
<gene>
    <name evidence="7" type="primary">ybaR</name>
    <name evidence="7" type="ORF">AWC38_SpisGene25111</name>
</gene>
<evidence type="ECO:0000256" key="1">
    <source>
        <dbReference type="ARBA" id="ARBA00004141"/>
    </source>
</evidence>
<dbReference type="PROSITE" id="PS50801">
    <property type="entry name" value="STAS"/>
    <property type="match status" value="1"/>
</dbReference>
<evidence type="ECO:0000256" key="4">
    <source>
        <dbReference type="ARBA" id="ARBA00023136"/>
    </source>
</evidence>
<dbReference type="InterPro" id="IPR011547">
    <property type="entry name" value="SLC26A/SulP_dom"/>
</dbReference>
<dbReference type="Pfam" id="PF01740">
    <property type="entry name" value="STAS"/>
    <property type="match status" value="1"/>
</dbReference>
<name>A0A2B4R4F6_STYPI</name>
<evidence type="ECO:0000313" key="7">
    <source>
        <dbReference type="EMBL" id="PFX11268.1"/>
    </source>
</evidence>
<dbReference type="Gene3D" id="3.30.750.24">
    <property type="entry name" value="STAS domain"/>
    <property type="match status" value="1"/>
</dbReference>
<comment type="subcellular location">
    <subcellularLocation>
        <location evidence="1">Membrane</location>
        <topology evidence="1">Multi-pass membrane protein</topology>
    </subcellularLocation>
</comment>
<keyword evidence="3 5" id="KW-1133">Transmembrane helix</keyword>